<protein>
    <submittedName>
        <fullName evidence="1">Uncharacterized protein</fullName>
    </submittedName>
</protein>
<feature type="non-terminal residue" evidence="1">
    <location>
        <position position="107"/>
    </location>
</feature>
<accession>A0AAV4G214</accession>
<dbReference type="AlphaFoldDB" id="A0AAV4G214"/>
<evidence type="ECO:0000313" key="1">
    <source>
        <dbReference type="EMBL" id="GFR79299.1"/>
    </source>
</evidence>
<evidence type="ECO:0000313" key="2">
    <source>
        <dbReference type="Proteomes" id="UP000762676"/>
    </source>
</evidence>
<dbReference type="Proteomes" id="UP000762676">
    <property type="component" value="Unassembled WGS sequence"/>
</dbReference>
<keyword evidence="2" id="KW-1185">Reference proteome</keyword>
<sequence length="107" mass="11999">MMHLHHHQQKRSSGLLDLYSEDEEDIEVTGDDGDDFGDEDVEYFASFSKNKEARRLKIKGVQRKSASVILSAWSQATVLFDSEASYSFLNSARSAILGVLVDEKTSI</sequence>
<reference evidence="1 2" key="1">
    <citation type="journal article" date="2021" name="Elife">
        <title>Chloroplast acquisition without the gene transfer in kleptoplastic sea slugs, Plakobranchus ocellatus.</title>
        <authorList>
            <person name="Maeda T."/>
            <person name="Takahashi S."/>
            <person name="Yoshida T."/>
            <person name="Shimamura S."/>
            <person name="Takaki Y."/>
            <person name="Nagai Y."/>
            <person name="Toyoda A."/>
            <person name="Suzuki Y."/>
            <person name="Arimoto A."/>
            <person name="Ishii H."/>
            <person name="Satoh N."/>
            <person name="Nishiyama T."/>
            <person name="Hasebe M."/>
            <person name="Maruyama T."/>
            <person name="Minagawa J."/>
            <person name="Obokata J."/>
            <person name="Shigenobu S."/>
        </authorList>
    </citation>
    <scope>NUCLEOTIDE SEQUENCE [LARGE SCALE GENOMIC DNA]</scope>
</reference>
<name>A0AAV4G214_9GAST</name>
<comment type="caution">
    <text evidence="1">The sequence shown here is derived from an EMBL/GenBank/DDBJ whole genome shotgun (WGS) entry which is preliminary data.</text>
</comment>
<proteinExistence type="predicted"/>
<dbReference type="EMBL" id="BMAT01004733">
    <property type="protein sequence ID" value="GFR79299.1"/>
    <property type="molecule type" value="Genomic_DNA"/>
</dbReference>
<organism evidence="1 2">
    <name type="scientific">Elysia marginata</name>
    <dbReference type="NCBI Taxonomy" id="1093978"/>
    <lineage>
        <taxon>Eukaryota</taxon>
        <taxon>Metazoa</taxon>
        <taxon>Spiralia</taxon>
        <taxon>Lophotrochozoa</taxon>
        <taxon>Mollusca</taxon>
        <taxon>Gastropoda</taxon>
        <taxon>Heterobranchia</taxon>
        <taxon>Euthyneura</taxon>
        <taxon>Panpulmonata</taxon>
        <taxon>Sacoglossa</taxon>
        <taxon>Placobranchoidea</taxon>
        <taxon>Plakobranchidae</taxon>
        <taxon>Elysia</taxon>
    </lineage>
</organism>
<gene>
    <name evidence="1" type="ORF">ElyMa_002286000</name>
</gene>